<evidence type="ECO:0000256" key="4">
    <source>
        <dbReference type="HAMAP-Rule" id="MF_01333"/>
    </source>
</evidence>
<keyword evidence="2 4" id="KW-0689">Ribosomal protein</keyword>
<comment type="subcellular location">
    <subcellularLocation>
        <location evidence="4">Plastid</location>
        <location evidence="4">Chloroplast</location>
    </subcellularLocation>
</comment>
<comment type="function">
    <text evidence="4">Binds 5S rRNA, forms part of the central protuberance of the 50S subunit.</text>
</comment>
<feature type="domain" description="Large ribosomal subunit protein uL5 C-terminal" evidence="7">
    <location>
        <begin position="84"/>
        <end position="177"/>
    </location>
</feature>
<keyword evidence="3 4" id="KW-0687">Ribonucleoprotein</keyword>
<dbReference type="RefSeq" id="YP_009145473.1">
    <property type="nucleotide sequence ID" value="NC_027287.1"/>
</dbReference>
<dbReference type="Pfam" id="PF00281">
    <property type="entry name" value="Ribosomal_L5"/>
    <property type="match status" value="1"/>
</dbReference>
<dbReference type="GO" id="GO:0003735">
    <property type="term" value="F:structural constituent of ribosome"/>
    <property type="evidence" value="ECO:0007669"/>
    <property type="project" value="InterPro"/>
</dbReference>
<dbReference type="AlphaFoldDB" id="A0A0G3VIJ2"/>
<comment type="subunit">
    <text evidence="4">Part of the 50S ribosomal subunit; contacts the 5S rRNA.</text>
</comment>
<dbReference type="InterPro" id="IPR020930">
    <property type="entry name" value="Ribosomal_uL5_bac-type"/>
</dbReference>
<dbReference type="Pfam" id="PF00673">
    <property type="entry name" value="Ribosomal_L5_C"/>
    <property type="match status" value="1"/>
</dbReference>
<accession>A0A0G3VIJ2</accession>
<dbReference type="FunFam" id="3.30.1440.10:FF:000001">
    <property type="entry name" value="50S ribosomal protein L5"/>
    <property type="match status" value="1"/>
</dbReference>
<evidence type="ECO:0000259" key="6">
    <source>
        <dbReference type="Pfam" id="PF00281"/>
    </source>
</evidence>
<evidence type="ECO:0000256" key="2">
    <source>
        <dbReference type="ARBA" id="ARBA00022980"/>
    </source>
</evidence>
<dbReference type="GO" id="GO:0006412">
    <property type="term" value="P:translation"/>
    <property type="evidence" value="ECO:0007669"/>
    <property type="project" value="UniProtKB-UniRule"/>
</dbReference>
<dbReference type="HAMAP" id="MF_01333_B">
    <property type="entry name" value="Ribosomal_uL5_B"/>
    <property type="match status" value="1"/>
</dbReference>
<dbReference type="GeneID" id="24571396"/>
<evidence type="ECO:0000259" key="7">
    <source>
        <dbReference type="Pfam" id="PF00673"/>
    </source>
</evidence>
<feature type="domain" description="Large ribosomal subunit protein uL5 N-terminal" evidence="6">
    <location>
        <begin position="24"/>
        <end position="80"/>
    </location>
</feature>
<dbReference type="Gene3D" id="3.30.1440.10">
    <property type="match status" value="1"/>
</dbReference>
<sequence length="179" mass="20394">MQRLKSIYINDVIPRLKEKFGYKNVNQIPKLKKIVINRGFDESCQNNKILDTLSAEINNISGQRIVISNSKKAIASFKVKEGMPVGMFLTLRGEKMYSFLDRLINLSLPRIRDFQGLSAKSFDGNGNFSFGLTEQMMFPEIDFDKVIKIKGMDICIVTSCSNDKEAYFLLKELGMPFNS</sequence>
<gene>
    <name evidence="4 8" type="primary">rpl5</name>
</gene>
<proteinExistence type="inferred from homology"/>
<name>A0A0G3VIJ2_9EUGL</name>
<dbReference type="GO" id="GO:1990904">
    <property type="term" value="C:ribonucleoprotein complex"/>
    <property type="evidence" value="ECO:0007669"/>
    <property type="project" value="UniProtKB-KW"/>
</dbReference>
<dbReference type="InterPro" id="IPR031309">
    <property type="entry name" value="Ribosomal_uL5_C"/>
</dbReference>
<evidence type="ECO:0000256" key="3">
    <source>
        <dbReference type="ARBA" id="ARBA00023274"/>
    </source>
</evidence>
<dbReference type="InterPro" id="IPR022803">
    <property type="entry name" value="Ribosomal_uL5_dom_sf"/>
</dbReference>
<keyword evidence="4" id="KW-0694">RNA-binding</keyword>
<dbReference type="PANTHER" id="PTHR11994">
    <property type="entry name" value="60S RIBOSOMAL PROTEIN L11-RELATED"/>
    <property type="match status" value="1"/>
</dbReference>
<evidence type="ECO:0000313" key="8">
    <source>
        <dbReference type="EMBL" id="AKL78946.1"/>
    </source>
</evidence>
<comment type="similarity">
    <text evidence="1 4 5">Belongs to the universal ribosomal protein uL5 family.</text>
</comment>
<dbReference type="GO" id="GO:0009507">
    <property type="term" value="C:chloroplast"/>
    <property type="evidence" value="ECO:0007669"/>
    <property type="project" value="UniProtKB-SubCell"/>
</dbReference>
<dbReference type="InterPro" id="IPR002132">
    <property type="entry name" value="Ribosomal_uL5"/>
</dbReference>
<evidence type="ECO:0000256" key="5">
    <source>
        <dbReference type="RuleBase" id="RU003930"/>
    </source>
</evidence>
<dbReference type="InterPro" id="IPR020929">
    <property type="entry name" value="Ribosomal_uL5_CS"/>
</dbReference>
<dbReference type="InterPro" id="IPR031310">
    <property type="entry name" value="Ribosomal_uL5_N"/>
</dbReference>
<dbReference type="GO" id="GO:0019843">
    <property type="term" value="F:rRNA binding"/>
    <property type="evidence" value="ECO:0007669"/>
    <property type="project" value="UniProtKB-UniRule"/>
</dbReference>
<keyword evidence="8" id="KW-0150">Chloroplast</keyword>
<dbReference type="GO" id="GO:0005840">
    <property type="term" value="C:ribosome"/>
    <property type="evidence" value="ECO:0007669"/>
    <property type="project" value="UniProtKB-KW"/>
</dbReference>
<dbReference type="SUPFAM" id="SSF55282">
    <property type="entry name" value="RL5-like"/>
    <property type="match status" value="1"/>
</dbReference>
<dbReference type="PIRSF" id="PIRSF002161">
    <property type="entry name" value="Ribosomal_L5"/>
    <property type="match status" value="1"/>
</dbReference>
<protein>
    <recommendedName>
        <fullName evidence="4">Large ribosomal subunit protein uL5c</fullName>
    </recommendedName>
</protein>
<keyword evidence="4" id="KW-0699">rRNA-binding</keyword>
<dbReference type="NCBIfam" id="NF000585">
    <property type="entry name" value="PRK00010.1"/>
    <property type="match status" value="1"/>
</dbReference>
<dbReference type="PROSITE" id="PS00358">
    <property type="entry name" value="RIBOSOMAL_L5"/>
    <property type="match status" value="1"/>
</dbReference>
<geneLocation type="chloroplast" evidence="8"/>
<keyword evidence="8" id="KW-0934">Plastid</keyword>
<evidence type="ECO:0000256" key="1">
    <source>
        <dbReference type="ARBA" id="ARBA00008553"/>
    </source>
</evidence>
<dbReference type="EMBL" id="KP455987">
    <property type="protein sequence ID" value="AKL78946.1"/>
    <property type="molecule type" value="Genomic_DNA"/>
</dbReference>
<reference evidence="8" key="1">
    <citation type="journal article" date="2015" name="J. Eukaryot. Microbiol.">
        <title>Chloroplast Genome Evolution in the Euglenaceae.</title>
        <authorList>
            <person name="Bennett M.S."/>
            <person name="Triemer R.E."/>
        </authorList>
    </citation>
    <scope>NUCLEOTIDE SEQUENCE</scope>
    <source>
        <strain evidence="8">UTEX 2354</strain>
    </source>
</reference>
<organism evidence="8">
    <name type="scientific">Monomorphina parapyrum</name>
    <dbReference type="NCBI Taxonomy" id="1664066"/>
    <lineage>
        <taxon>Eukaryota</taxon>
        <taxon>Discoba</taxon>
        <taxon>Euglenozoa</taxon>
        <taxon>Euglenida</taxon>
        <taxon>Spirocuta</taxon>
        <taxon>Euglenophyceae</taxon>
        <taxon>Euglenales</taxon>
        <taxon>Euglenaceae</taxon>
        <taxon>Monomorphina</taxon>
    </lineage>
</organism>